<keyword evidence="10" id="KW-1003">Cell membrane</keyword>
<evidence type="ECO:0000256" key="1">
    <source>
        <dbReference type="ARBA" id="ARBA00022448"/>
    </source>
</evidence>
<dbReference type="SUPFAM" id="SSF54862">
    <property type="entry name" value="4Fe-4S ferredoxins"/>
    <property type="match status" value="2"/>
</dbReference>
<comment type="cofactor">
    <cofactor evidence="10">
        <name>[4Fe-4S] cluster</name>
        <dbReference type="ChEBI" id="CHEBI:49883"/>
    </cofactor>
    <text evidence="10">Binds 3 [4Fe-4S] clusters.</text>
</comment>
<dbReference type="GO" id="GO:0005886">
    <property type="term" value="C:plasma membrane"/>
    <property type="evidence" value="ECO:0007669"/>
    <property type="project" value="UniProtKB-SubCell"/>
</dbReference>
<sequence>MSVVLITIVTLAGLGAIAAVILYLASKKFQVFEDPRIDQVEEALPATNCGGCGFPGCRAFAEALVKADDISSMNCPVGGADTMSDVAAILGKEAGSAKPQVAVLRCNGSCEHRPKLTDYQGATSCAVAAALYGGETGCSYGCYGCGDCVQSCQFDAMYMDEATGLPVIIEDSCVACGACVEACPKDIIELRNKGPKSRRIFVSCVNHDKGAVAKKACAVACIGCSKCQKVCPYDAITMDNNLAYIDYEKCKLCRKCVEVCPTNSIHELNFPPRKPKVEKETPEQAPAE</sequence>
<keyword evidence="3 10" id="KW-0479">Metal-binding</keyword>
<dbReference type="GO" id="GO:0009055">
    <property type="term" value="F:electron transfer activity"/>
    <property type="evidence" value="ECO:0007669"/>
    <property type="project" value="InterPro"/>
</dbReference>
<keyword evidence="2 10" id="KW-0004">4Fe-4S</keyword>
<evidence type="ECO:0000256" key="7">
    <source>
        <dbReference type="ARBA" id="ARBA00023004"/>
    </source>
</evidence>
<proteinExistence type="inferred from homology"/>
<name>A0A0E9LZE7_9BACT</name>
<evidence type="ECO:0000256" key="4">
    <source>
        <dbReference type="ARBA" id="ARBA00022737"/>
    </source>
</evidence>
<reference evidence="13 14" key="1">
    <citation type="journal article" date="2015" name="Microbes Environ.">
        <title>Distribution and evolution of nitrogen fixation genes in the phylum bacteroidetes.</title>
        <authorList>
            <person name="Inoue J."/>
            <person name="Oshima K."/>
            <person name="Suda W."/>
            <person name="Sakamoto M."/>
            <person name="Iino T."/>
            <person name="Noda S."/>
            <person name="Hongoh Y."/>
            <person name="Hattori M."/>
            <person name="Ohkuma M."/>
        </authorList>
    </citation>
    <scope>NUCLEOTIDE SEQUENCE [LARGE SCALE GENOMIC DNA]</scope>
    <source>
        <strain evidence="13">JCM 15548</strain>
    </source>
</reference>
<dbReference type="EMBL" id="BAZW01000020">
    <property type="protein sequence ID" value="GAO30250.1"/>
    <property type="molecule type" value="Genomic_DNA"/>
</dbReference>
<dbReference type="OrthoDB" id="9789936at2"/>
<feature type="binding site" evidence="10">
    <location>
        <position position="57"/>
    </location>
    <ligand>
        <name>[4Fe-4S] cluster</name>
        <dbReference type="ChEBI" id="CHEBI:49883"/>
        <label>1</label>
    </ligand>
</feature>
<dbReference type="InterPro" id="IPR050395">
    <property type="entry name" value="4Fe4S_Ferredoxin_RnfB"/>
</dbReference>
<keyword evidence="5 10" id="KW-1278">Translocase</keyword>
<dbReference type="STRING" id="1236989.JCM15548_12509"/>
<dbReference type="GO" id="GO:0046872">
    <property type="term" value="F:metal ion binding"/>
    <property type="evidence" value="ECO:0007669"/>
    <property type="project" value="UniProtKB-KW"/>
</dbReference>
<accession>A0A0E9LZE7</accession>
<keyword evidence="1 10" id="KW-0813">Transport</keyword>
<comment type="caution">
    <text evidence="13">The sequence shown here is derived from an EMBL/GenBank/DDBJ whole genome shotgun (WGS) entry which is preliminary data.</text>
</comment>
<dbReference type="PANTHER" id="PTHR43560:SF1">
    <property type="entry name" value="ION-TRANSLOCATING OXIDOREDUCTASE COMPLEX SUBUNIT B"/>
    <property type="match status" value="1"/>
</dbReference>
<dbReference type="Gene3D" id="1.10.15.40">
    <property type="entry name" value="Electron transport complex subunit B, putative Fe-S cluster"/>
    <property type="match status" value="1"/>
</dbReference>
<dbReference type="PROSITE" id="PS51379">
    <property type="entry name" value="4FE4S_FER_2"/>
    <property type="match status" value="4"/>
</dbReference>
<feature type="binding site" evidence="10">
    <location>
        <position position="148"/>
    </location>
    <ligand>
        <name>[4Fe-4S] cluster</name>
        <dbReference type="ChEBI" id="CHEBI:49883"/>
        <label>2</label>
    </ligand>
</feature>
<dbReference type="GO" id="GO:0022900">
    <property type="term" value="P:electron transport chain"/>
    <property type="evidence" value="ECO:0007669"/>
    <property type="project" value="UniProtKB-UniRule"/>
</dbReference>
<keyword evidence="4 10" id="KW-0677">Repeat</keyword>
<dbReference type="HAMAP" id="MF_00463">
    <property type="entry name" value="RsxB_RnfB"/>
    <property type="match status" value="1"/>
</dbReference>
<feature type="domain" description="4Fe-4S ferredoxin-type" evidence="11">
    <location>
        <begin position="142"/>
        <end position="162"/>
    </location>
</feature>
<evidence type="ECO:0000259" key="11">
    <source>
        <dbReference type="PROSITE" id="PS51379"/>
    </source>
</evidence>
<comment type="subcellular location">
    <subcellularLocation>
        <location evidence="10">Cell membrane</location>
    </subcellularLocation>
</comment>
<evidence type="ECO:0000256" key="9">
    <source>
        <dbReference type="ARBA" id="ARBA00023136"/>
    </source>
</evidence>
<feature type="region of interest" description="Hydrophobic" evidence="10">
    <location>
        <begin position="1"/>
        <end position="26"/>
    </location>
</feature>
<evidence type="ECO:0000256" key="2">
    <source>
        <dbReference type="ARBA" id="ARBA00022485"/>
    </source>
</evidence>
<dbReference type="PROSITE" id="PS51656">
    <property type="entry name" value="4FE4S"/>
    <property type="match status" value="1"/>
</dbReference>
<dbReference type="Pfam" id="PF04060">
    <property type="entry name" value="FeS"/>
    <property type="match status" value="1"/>
</dbReference>
<organism evidence="13 14">
    <name type="scientific">Geofilum rubicundum JCM 15548</name>
    <dbReference type="NCBI Taxonomy" id="1236989"/>
    <lineage>
        <taxon>Bacteria</taxon>
        <taxon>Pseudomonadati</taxon>
        <taxon>Bacteroidota</taxon>
        <taxon>Bacteroidia</taxon>
        <taxon>Marinilabiliales</taxon>
        <taxon>Marinilabiliaceae</taxon>
        <taxon>Geofilum</taxon>
    </lineage>
</organism>
<keyword evidence="8 10" id="KW-0411">Iron-sulfur</keyword>
<feature type="binding site" evidence="10">
    <location>
        <position position="176"/>
    </location>
    <ligand>
        <name>[4Fe-4S] cluster</name>
        <dbReference type="ChEBI" id="CHEBI:49883"/>
        <label>3</label>
    </ligand>
</feature>
<feature type="domain" description="4Fe-4S" evidence="12">
    <location>
        <begin position="32"/>
        <end position="92"/>
    </location>
</feature>
<dbReference type="NCBIfam" id="TIGR01944">
    <property type="entry name" value="rnfB"/>
    <property type="match status" value="1"/>
</dbReference>
<dbReference type="PROSITE" id="PS00198">
    <property type="entry name" value="4FE4S_FER_1"/>
    <property type="match status" value="2"/>
</dbReference>
<dbReference type="GO" id="GO:0051539">
    <property type="term" value="F:4 iron, 4 sulfur cluster binding"/>
    <property type="evidence" value="ECO:0007669"/>
    <property type="project" value="UniProtKB-UniRule"/>
</dbReference>
<feature type="binding site" evidence="10">
    <location>
        <position position="142"/>
    </location>
    <ligand>
        <name>[4Fe-4S] cluster</name>
        <dbReference type="ChEBI" id="CHEBI:49883"/>
        <label>2</label>
    </ligand>
</feature>
<dbReference type="NCBIfam" id="NF005504">
    <property type="entry name" value="PRK07118.1-3"/>
    <property type="match status" value="1"/>
</dbReference>
<feature type="domain" description="4Fe-4S ferredoxin-type" evidence="11">
    <location>
        <begin position="241"/>
        <end position="271"/>
    </location>
</feature>
<dbReference type="InterPro" id="IPR017896">
    <property type="entry name" value="4Fe4S_Fe-S-bd"/>
</dbReference>
<keyword evidence="6 10" id="KW-0249">Electron transport</keyword>
<evidence type="ECO:0000313" key="14">
    <source>
        <dbReference type="Proteomes" id="UP000032900"/>
    </source>
</evidence>
<keyword evidence="7 10" id="KW-0408">Iron</keyword>
<feature type="binding site" evidence="10">
    <location>
        <position position="75"/>
    </location>
    <ligand>
        <name>[4Fe-4S] cluster</name>
        <dbReference type="ChEBI" id="CHEBI:49883"/>
        <label>1</label>
    </ligand>
</feature>
<keyword evidence="9 10" id="KW-0472">Membrane</keyword>
<feature type="binding site" evidence="10">
    <location>
        <position position="179"/>
    </location>
    <ligand>
        <name>[4Fe-4S] cluster</name>
        <dbReference type="ChEBI" id="CHEBI:49883"/>
        <label>3</label>
    </ligand>
</feature>
<dbReference type="Gene3D" id="3.30.70.20">
    <property type="match status" value="2"/>
</dbReference>
<dbReference type="PANTHER" id="PTHR43560">
    <property type="entry name" value="ION-TRANSLOCATING OXIDOREDUCTASE COMPLEX SUBUNIT B"/>
    <property type="match status" value="1"/>
</dbReference>
<dbReference type="Pfam" id="PF12838">
    <property type="entry name" value="Fer4_7"/>
    <property type="match status" value="2"/>
</dbReference>
<feature type="binding site" evidence="10">
    <location>
        <position position="145"/>
    </location>
    <ligand>
        <name>[4Fe-4S] cluster</name>
        <dbReference type="ChEBI" id="CHEBI:49883"/>
        <label>2</label>
    </ligand>
</feature>
<evidence type="ECO:0000256" key="3">
    <source>
        <dbReference type="ARBA" id="ARBA00022723"/>
    </source>
</evidence>
<evidence type="ECO:0000256" key="6">
    <source>
        <dbReference type="ARBA" id="ARBA00022982"/>
    </source>
</evidence>
<keyword evidence="14" id="KW-1185">Reference proteome</keyword>
<evidence type="ECO:0000256" key="10">
    <source>
        <dbReference type="HAMAP-Rule" id="MF_00463"/>
    </source>
</evidence>
<feature type="binding site" evidence="10">
    <location>
        <position position="138"/>
    </location>
    <ligand>
        <name>[4Fe-4S] cluster</name>
        <dbReference type="ChEBI" id="CHEBI:49883"/>
        <label>2</label>
    </ligand>
</feature>
<dbReference type="AlphaFoldDB" id="A0A0E9LZE7"/>
<feature type="binding site" evidence="10">
    <location>
        <position position="173"/>
    </location>
    <ligand>
        <name>[4Fe-4S] cluster</name>
        <dbReference type="ChEBI" id="CHEBI:49883"/>
        <label>3</label>
    </ligand>
</feature>
<feature type="domain" description="4Fe-4S ferredoxin-type" evidence="11">
    <location>
        <begin position="210"/>
        <end position="240"/>
    </location>
</feature>
<evidence type="ECO:0000256" key="5">
    <source>
        <dbReference type="ARBA" id="ARBA00022967"/>
    </source>
</evidence>
<evidence type="ECO:0000259" key="12">
    <source>
        <dbReference type="PROSITE" id="PS51656"/>
    </source>
</evidence>
<feature type="binding site" evidence="10">
    <location>
        <position position="152"/>
    </location>
    <ligand>
        <name>[4Fe-4S] cluster</name>
        <dbReference type="ChEBI" id="CHEBI:49883"/>
        <label>3</label>
    </ligand>
</feature>
<dbReference type="InterPro" id="IPR007202">
    <property type="entry name" value="4Fe-4S_dom"/>
</dbReference>
<feature type="binding site" evidence="10">
    <location>
        <position position="183"/>
    </location>
    <ligand>
        <name>[4Fe-4S] cluster</name>
        <dbReference type="ChEBI" id="CHEBI:49883"/>
        <label>2</label>
    </ligand>
</feature>
<protein>
    <recommendedName>
        <fullName evidence="10">Ion-translocating oxidoreductase complex subunit B</fullName>
        <ecNumber evidence="10">7.-.-.-</ecNumber>
    </recommendedName>
    <alternativeName>
        <fullName evidence="10">Rnf electron transport complex subunit B</fullName>
    </alternativeName>
</protein>
<gene>
    <name evidence="10" type="primary">rnfB</name>
    <name evidence="13" type="ORF">JCM15548_12509</name>
</gene>
<comment type="function">
    <text evidence="10">Part of a membrane-bound complex that couples electron transfer with translocation of ions across the membrane.</text>
</comment>
<evidence type="ECO:0000256" key="8">
    <source>
        <dbReference type="ARBA" id="ARBA00023014"/>
    </source>
</evidence>
<dbReference type="InterPro" id="IPR010207">
    <property type="entry name" value="Elect_transpt_cplx_RnfB/RsxB"/>
</dbReference>
<evidence type="ECO:0000313" key="13">
    <source>
        <dbReference type="EMBL" id="GAO30250.1"/>
    </source>
</evidence>
<feature type="domain" description="4Fe-4S ferredoxin-type" evidence="11">
    <location>
        <begin position="164"/>
        <end position="193"/>
    </location>
</feature>
<feature type="binding site" evidence="10">
    <location>
        <position position="49"/>
    </location>
    <ligand>
        <name>[4Fe-4S] cluster</name>
        <dbReference type="ChEBI" id="CHEBI:49883"/>
        <label>1</label>
    </ligand>
</feature>
<dbReference type="InterPro" id="IPR017900">
    <property type="entry name" value="4Fe4S_Fe_S_CS"/>
</dbReference>
<dbReference type="EC" id="7.-.-.-" evidence="10"/>
<dbReference type="RefSeq" id="WP_062125073.1">
    <property type="nucleotide sequence ID" value="NZ_BAZW01000020.1"/>
</dbReference>
<comment type="similarity">
    <text evidence="10">Belongs to the 4Fe4S bacterial-type ferredoxin family. RnfB subfamily.</text>
</comment>
<comment type="subunit">
    <text evidence="10">The complex is composed of six subunits: RnfA, RnfB, RnfC, RnfD, RnfE and RnfG.</text>
</comment>
<dbReference type="Proteomes" id="UP000032900">
    <property type="component" value="Unassembled WGS sequence"/>
</dbReference>
<dbReference type="CDD" id="cd10549">
    <property type="entry name" value="MtMvhB_like"/>
    <property type="match status" value="1"/>
</dbReference>
<feature type="binding site" evidence="10">
    <location>
        <position position="52"/>
    </location>
    <ligand>
        <name>[4Fe-4S] cluster</name>
        <dbReference type="ChEBI" id="CHEBI:49883"/>
        <label>1</label>
    </ligand>
</feature>